<keyword evidence="7" id="KW-1185">Reference proteome</keyword>
<dbReference type="eggNOG" id="COG0531">
    <property type="taxonomic scope" value="Bacteria"/>
</dbReference>
<dbReference type="STRING" id="984262.SGRA_1565"/>
<evidence type="ECO:0000313" key="6">
    <source>
        <dbReference type="EMBL" id="AFC24300.1"/>
    </source>
</evidence>
<dbReference type="PROSITE" id="PS51257">
    <property type="entry name" value="PROKAR_LIPOPROTEIN"/>
    <property type="match status" value="1"/>
</dbReference>
<organism evidence="6 7">
    <name type="scientific">Saprospira grandis (strain Lewin)</name>
    <dbReference type="NCBI Taxonomy" id="984262"/>
    <lineage>
        <taxon>Bacteria</taxon>
        <taxon>Pseudomonadati</taxon>
        <taxon>Bacteroidota</taxon>
        <taxon>Saprospiria</taxon>
        <taxon>Saprospirales</taxon>
        <taxon>Saprospiraceae</taxon>
        <taxon>Saprospira</taxon>
    </lineage>
</organism>
<feature type="transmembrane region" description="Helical" evidence="5">
    <location>
        <begin position="205"/>
        <end position="229"/>
    </location>
</feature>
<protein>
    <submittedName>
        <fullName evidence="6">Amino acid permease-associated region</fullName>
    </submittedName>
</protein>
<evidence type="ECO:0000256" key="1">
    <source>
        <dbReference type="ARBA" id="ARBA00004141"/>
    </source>
</evidence>
<keyword evidence="3 5" id="KW-1133">Transmembrane helix</keyword>
<feature type="transmembrane region" description="Helical" evidence="5">
    <location>
        <begin position="360"/>
        <end position="382"/>
    </location>
</feature>
<dbReference type="InterPro" id="IPR002293">
    <property type="entry name" value="AA/rel_permease1"/>
</dbReference>
<feature type="transmembrane region" description="Helical" evidence="5">
    <location>
        <begin position="12"/>
        <end position="37"/>
    </location>
</feature>
<keyword evidence="4 5" id="KW-0472">Membrane</keyword>
<evidence type="ECO:0000256" key="4">
    <source>
        <dbReference type="ARBA" id="ARBA00023136"/>
    </source>
</evidence>
<dbReference type="RefSeq" id="WP_015691936.1">
    <property type="nucleotide sequence ID" value="NC_016940.1"/>
</dbReference>
<comment type="subcellular location">
    <subcellularLocation>
        <location evidence="1">Membrane</location>
        <topology evidence="1">Multi-pass membrane protein</topology>
    </subcellularLocation>
</comment>
<dbReference type="HOGENOM" id="CLU_007946_3_4_10"/>
<sequence>MEEQARENKLGLAAAVAVIAACMIGTGVFTSLGYQVIGIKSTFAVVVLWLVGGLVALCGALVYGELAVRLPGSGGEYNYLSKIYHPALGFLSGWTSATIGFAAPIAASAMAFSKYFSWALPSYFEGMSEAELKNAQLVVAMVLVLLAALVNFMKLSWSSLIQSGTTYLNLFLIVVLIVCGFFIAGDTSHFSFSMEAVDFEAIASHSFAVSLIYVSYAFSGWNAVTYVAGEVKSANKNVPRSLILSVVLVATLYVLLNFVFLYRVPMEELAGQNEVGAIAAQAIFGDLGGQLISAMICLGLLASVLGMTLAGPRVSQQMGQDLKGLRFWAISNKAGAPYMAVIIQSVIALALIYTASFDAVIRYVGFTLALFTCLTVVGLLVLRTRQPASKGYRLPLYPLPAVIFILLELWMLVYTMIDHPKESFAGLATLLLGLLVYFLAKGRE</sequence>
<accession>H6L9C8</accession>
<dbReference type="KEGG" id="sgn:SGRA_1565"/>
<keyword evidence="2 5" id="KW-0812">Transmembrane</keyword>
<dbReference type="Pfam" id="PF13520">
    <property type="entry name" value="AA_permease_2"/>
    <property type="match status" value="1"/>
</dbReference>
<evidence type="ECO:0000256" key="2">
    <source>
        <dbReference type="ARBA" id="ARBA00022692"/>
    </source>
</evidence>
<dbReference type="EMBL" id="CP002831">
    <property type="protein sequence ID" value="AFC24300.1"/>
    <property type="molecule type" value="Genomic_DNA"/>
</dbReference>
<feature type="transmembrane region" description="Helical" evidence="5">
    <location>
        <begin position="423"/>
        <end position="440"/>
    </location>
</feature>
<evidence type="ECO:0000256" key="3">
    <source>
        <dbReference type="ARBA" id="ARBA00022989"/>
    </source>
</evidence>
<name>H6L9C8_SAPGL</name>
<feature type="transmembrane region" description="Helical" evidence="5">
    <location>
        <begin position="135"/>
        <end position="155"/>
    </location>
</feature>
<dbReference type="PANTHER" id="PTHR11785">
    <property type="entry name" value="AMINO ACID TRANSPORTER"/>
    <property type="match status" value="1"/>
</dbReference>
<evidence type="ECO:0000313" key="7">
    <source>
        <dbReference type="Proteomes" id="UP000007519"/>
    </source>
</evidence>
<dbReference type="Gene3D" id="1.20.1740.10">
    <property type="entry name" value="Amino acid/polyamine transporter I"/>
    <property type="match status" value="1"/>
</dbReference>
<dbReference type="PIRSF" id="PIRSF006060">
    <property type="entry name" value="AA_transporter"/>
    <property type="match status" value="1"/>
</dbReference>
<feature type="transmembrane region" description="Helical" evidence="5">
    <location>
        <begin position="87"/>
        <end position="115"/>
    </location>
</feature>
<feature type="transmembrane region" description="Helical" evidence="5">
    <location>
        <begin position="167"/>
        <end position="185"/>
    </location>
</feature>
<feature type="transmembrane region" description="Helical" evidence="5">
    <location>
        <begin position="241"/>
        <end position="262"/>
    </location>
</feature>
<dbReference type="GO" id="GO:0016020">
    <property type="term" value="C:membrane"/>
    <property type="evidence" value="ECO:0007669"/>
    <property type="project" value="UniProtKB-SubCell"/>
</dbReference>
<dbReference type="GO" id="GO:0015179">
    <property type="term" value="F:L-amino acid transmembrane transporter activity"/>
    <property type="evidence" value="ECO:0007669"/>
    <property type="project" value="TreeGrafter"/>
</dbReference>
<feature type="transmembrane region" description="Helical" evidence="5">
    <location>
        <begin position="43"/>
        <end position="66"/>
    </location>
</feature>
<reference evidence="6 7" key="1">
    <citation type="journal article" date="2012" name="Stand. Genomic Sci.">
        <title>Complete genome sequencing and analysis of Saprospira grandis str. Lewin, a predatory marine bacterium.</title>
        <authorList>
            <person name="Saw J.H."/>
            <person name="Yuryev A."/>
            <person name="Kanbe M."/>
            <person name="Hou S."/>
            <person name="Young A.G."/>
            <person name="Aizawa S."/>
            <person name="Alam M."/>
        </authorList>
    </citation>
    <scope>NUCLEOTIDE SEQUENCE [LARGE SCALE GENOMIC DNA]</scope>
    <source>
        <strain evidence="6 7">Lewin</strain>
    </source>
</reference>
<feature type="transmembrane region" description="Helical" evidence="5">
    <location>
        <begin position="335"/>
        <end position="354"/>
    </location>
</feature>
<dbReference type="PANTHER" id="PTHR11785:SF512">
    <property type="entry name" value="SOBREMESA, ISOFORM B"/>
    <property type="match status" value="1"/>
</dbReference>
<gene>
    <name evidence="6" type="ordered locus">SGRA_1565</name>
</gene>
<dbReference type="Proteomes" id="UP000007519">
    <property type="component" value="Chromosome"/>
</dbReference>
<proteinExistence type="predicted"/>
<feature type="transmembrane region" description="Helical" evidence="5">
    <location>
        <begin position="394"/>
        <end position="417"/>
    </location>
</feature>
<feature type="transmembrane region" description="Helical" evidence="5">
    <location>
        <begin position="291"/>
        <end position="314"/>
    </location>
</feature>
<evidence type="ECO:0000256" key="5">
    <source>
        <dbReference type="SAM" id="Phobius"/>
    </source>
</evidence>
<dbReference type="OrthoDB" id="9810109at2"/>
<dbReference type="InterPro" id="IPR050598">
    <property type="entry name" value="AminoAcid_Transporter"/>
</dbReference>
<dbReference type="AlphaFoldDB" id="H6L9C8"/>